<feature type="domain" description="Sulfotransferase" evidence="5">
    <location>
        <begin position="19"/>
        <end position="195"/>
    </location>
</feature>
<organism evidence="6 7">
    <name type="scientific">Strongylocentrotus purpuratus</name>
    <name type="common">Purple sea urchin</name>
    <dbReference type="NCBI Taxonomy" id="7668"/>
    <lineage>
        <taxon>Eukaryota</taxon>
        <taxon>Metazoa</taxon>
        <taxon>Echinodermata</taxon>
        <taxon>Eleutherozoa</taxon>
        <taxon>Echinozoa</taxon>
        <taxon>Echinoidea</taxon>
        <taxon>Euechinoidea</taxon>
        <taxon>Echinacea</taxon>
        <taxon>Camarodonta</taxon>
        <taxon>Echinidea</taxon>
        <taxon>Strongylocentrotidae</taxon>
        <taxon>Strongylocentrotus</taxon>
    </lineage>
</organism>
<dbReference type="PANTHER" id="PTHR10605:SF65">
    <property type="entry name" value="GH20068P"/>
    <property type="match status" value="1"/>
</dbReference>
<dbReference type="PANTHER" id="PTHR10605">
    <property type="entry name" value="HEPARAN SULFATE SULFOTRANSFERASE"/>
    <property type="match status" value="1"/>
</dbReference>
<evidence type="ECO:0000256" key="3">
    <source>
        <dbReference type="PIRSR" id="PIRSR637359-2"/>
    </source>
</evidence>
<feature type="disulfide bond" evidence="4">
    <location>
        <begin position="158"/>
        <end position="169"/>
    </location>
</feature>
<dbReference type="RefSeq" id="XP_030848389.1">
    <property type="nucleotide sequence ID" value="XM_030992529.1"/>
</dbReference>
<feature type="binding site" evidence="3">
    <location>
        <begin position="175"/>
        <end position="179"/>
    </location>
    <ligand>
        <name>3'-phosphoadenylyl sulfate</name>
        <dbReference type="ChEBI" id="CHEBI:58339"/>
    </ligand>
</feature>
<dbReference type="SUPFAM" id="SSF52540">
    <property type="entry name" value="P-loop containing nucleoside triphosphate hydrolases"/>
    <property type="match status" value="1"/>
</dbReference>
<dbReference type="InParanoid" id="A0A7M7PAV9"/>
<dbReference type="OMA" id="KGRPHET"/>
<dbReference type="GO" id="GO:0008467">
    <property type="term" value="F:[heparan sulfate]-glucosamine 3-sulfotransferase activity"/>
    <property type="evidence" value="ECO:0000318"/>
    <property type="project" value="GO_Central"/>
</dbReference>
<reference evidence="7" key="1">
    <citation type="submission" date="2015-02" db="EMBL/GenBank/DDBJ databases">
        <title>Genome sequencing for Strongylocentrotus purpuratus.</title>
        <authorList>
            <person name="Murali S."/>
            <person name="Liu Y."/>
            <person name="Vee V."/>
            <person name="English A."/>
            <person name="Wang M."/>
            <person name="Skinner E."/>
            <person name="Han Y."/>
            <person name="Muzny D.M."/>
            <person name="Worley K.C."/>
            <person name="Gibbs R.A."/>
        </authorList>
    </citation>
    <scope>NUCLEOTIDE SEQUENCE</scope>
</reference>
<name>A0A7M7PAV9_STRPU</name>
<evidence type="ECO:0000313" key="6">
    <source>
        <dbReference type="EnsemblMetazoa" id="XP_030848389"/>
    </source>
</evidence>
<proteinExistence type="predicted"/>
<keyword evidence="4" id="KW-1015">Disulfide bond</keyword>
<sequence length="214" mass="25118">MTETSCYVRARVESKRRLKAFLDDDLKIIVIIRDPVTRAVSDYVHKLSVIFHGRLPPNESFPITHRGDVLRESIKDTIINVSTGRLRDGQQLVRFGQYITDLRGLMEVYSRDQLLILDGEAFVEDPLPSLQRVETFLGVPKFYKRDHFRVNPQTGFYCAHVPERPFYHCADPKHKGRPHPTLDDDSEEKLRDYYRPFNLQLAKELDLDFPWLFQ</sequence>
<feature type="binding site" evidence="3">
    <location>
        <position position="41"/>
    </location>
    <ligand>
        <name>3'-phosphoadenylyl sulfate</name>
        <dbReference type="ChEBI" id="CHEBI:58339"/>
    </ligand>
</feature>
<dbReference type="GeneID" id="588940"/>
<evidence type="ECO:0000256" key="1">
    <source>
        <dbReference type="ARBA" id="ARBA00022679"/>
    </source>
</evidence>
<dbReference type="Pfam" id="PF00685">
    <property type="entry name" value="Sulfotransfer_1"/>
    <property type="match status" value="1"/>
</dbReference>
<dbReference type="EnsemblMetazoa" id="XM_030992529">
    <property type="protein sequence ID" value="XP_030848389"/>
    <property type="gene ID" value="LOC588940"/>
</dbReference>
<accession>A0A7M7PAV9</accession>
<dbReference type="InterPro" id="IPR000863">
    <property type="entry name" value="Sulfotransferase_dom"/>
</dbReference>
<dbReference type="InterPro" id="IPR027417">
    <property type="entry name" value="P-loop_NTPase"/>
</dbReference>
<dbReference type="Proteomes" id="UP000007110">
    <property type="component" value="Unassembled WGS sequence"/>
</dbReference>
<keyword evidence="2" id="KW-0325">Glycoprotein</keyword>
<feature type="binding site" evidence="3">
    <location>
        <position position="33"/>
    </location>
    <ligand>
        <name>3'-phosphoadenylyl sulfate</name>
        <dbReference type="ChEBI" id="CHEBI:58339"/>
    </ligand>
</feature>
<keyword evidence="7" id="KW-1185">Reference proteome</keyword>
<dbReference type="KEGG" id="spu:588940"/>
<dbReference type="InterPro" id="IPR037359">
    <property type="entry name" value="NST/OST"/>
</dbReference>
<feature type="binding site" evidence="3">
    <location>
        <position position="157"/>
    </location>
    <ligand>
        <name>3'-phosphoadenylyl sulfate</name>
        <dbReference type="ChEBI" id="CHEBI:58339"/>
    </ligand>
</feature>
<dbReference type="AlphaFoldDB" id="A0A7M7PAV9"/>
<dbReference type="Gene3D" id="3.40.50.300">
    <property type="entry name" value="P-loop containing nucleotide triphosphate hydrolases"/>
    <property type="match status" value="1"/>
</dbReference>
<evidence type="ECO:0000313" key="7">
    <source>
        <dbReference type="Proteomes" id="UP000007110"/>
    </source>
</evidence>
<protein>
    <recommendedName>
        <fullName evidence="5">Sulfotransferase domain-containing protein</fullName>
    </recommendedName>
</protein>
<dbReference type="OrthoDB" id="411451at2759"/>
<dbReference type="FunFam" id="3.40.50.300:FF:004265">
    <property type="entry name" value="Uncharacterized protein"/>
    <property type="match status" value="1"/>
</dbReference>
<evidence type="ECO:0000256" key="2">
    <source>
        <dbReference type="ARBA" id="ARBA00023180"/>
    </source>
</evidence>
<evidence type="ECO:0000256" key="4">
    <source>
        <dbReference type="PIRSR" id="PIRSR637359-3"/>
    </source>
</evidence>
<keyword evidence="1" id="KW-0808">Transferase</keyword>
<reference evidence="6" key="2">
    <citation type="submission" date="2021-01" db="UniProtKB">
        <authorList>
            <consortium name="EnsemblMetazoa"/>
        </authorList>
    </citation>
    <scope>IDENTIFICATION</scope>
</reference>
<evidence type="ECO:0000259" key="5">
    <source>
        <dbReference type="Pfam" id="PF00685"/>
    </source>
</evidence>